<dbReference type="InterPro" id="IPR044068">
    <property type="entry name" value="CB"/>
</dbReference>
<evidence type="ECO:0000313" key="13">
    <source>
        <dbReference type="Proteomes" id="UP000095488"/>
    </source>
</evidence>
<evidence type="ECO:0000256" key="5">
    <source>
        <dbReference type="ARBA" id="ARBA00022908"/>
    </source>
</evidence>
<dbReference type="Proteomes" id="UP000095488">
    <property type="component" value="Unassembled WGS sequence"/>
</dbReference>
<evidence type="ECO:0000256" key="6">
    <source>
        <dbReference type="ARBA" id="ARBA00023125"/>
    </source>
</evidence>
<feature type="domain" description="Tyr recombinase" evidence="10">
    <location>
        <begin position="263"/>
        <end position="446"/>
    </location>
</feature>
<dbReference type="InterPro" id="IPR010998">
    <property type="entry name" value="Integrase_recombinase_N"/>
</dbReference>
<keyword evidence="13" id="KW-1185">Reference proteome</keyword>
<dbReference type="PANTHER" id="PTHR30349:SF77">
    <property type="entry name" value="TYROSINE RECOMBINASE XERC"/>
    <property type="match status" value="1"/>
</dbReference>
<reference evidence="12 13" key="1">
    <citation type="submission" date="2015-09" db="EMBL/GenBank/DDBJ databases">
        <authorList>
            <consortium name="Pathogen Informatics"/>
            <person name="Wu L."/>
            <person name="Ma J."/>
        </authorList>
    </citation>
    <scope>NUCLEOTIDE SEQUENCE [LARGE SCALE GENOMIC DNA]</scope>
    <source>
        <strain evidence="12 13">2789STDY5834858</strain>
    </source>
</reference>
<dbReference type="InterPro" id="IPR013762">
    <property type="entry name" value="Integrase-like_cat_sf"/>
</dbReference>
<evidence type="ECO:0000256" key="1">
    <source>
        <dbReference type="ARBA" id="ARBA00004496"/>
    </source>
</evidence>
<organism evidence="12 13">
    <name type="scientific">Sarcina ventriculi</name>
    <name type="common">Clostridium ventriculi</name>
    <dbReference type="NCBI Taxonomy" id="1267"/>
    <lineage>
        <taxon>Bacteria</taxon>
        <taxon>Bacillati</taxon>
        <taxon>Bacillota</taxon>
        <taxon>Clostridia</taxon>
        <taxon>Eubacteriales</taxon>
        <taxon>Clostridiaceae</taxon>
        <taxon>Sarcina</taxon>
    </lineage>
</organism>
<evidence type="ECO:0000256" key="7">
    <source>
        <dbReference type="ARBA" id="ARBA00023172"/>
    </source>
</evidence>
<protein>
    <submittedName>
        <fullName evidence="12">Tyrosine recombinase XerD</fullName>
    </submittedName>
</protein>
<dbReference type="PROSITE" id="PS51898">
    <property type="entry name" value="TYR_RECOMBINASE"/>
    <property type="match status" value="1"/>
</dbReference>
<comment type="caution">
    <text evidence="12">The sequence shown here is derived from an EMBL/GenBank/DDBJ whole genome shotgun (WGS) entry which is preliminary data.</text>
</comment>
<evidence type="ECO:0000256" key="2">
    <source>
        <dbReference type="ARBA" id="ARBA00022490"/>
    </source>
</evidence>
<evidence type="ECO:0000313" key="12">
    <source>
        <dbReference type="EMBL" id="CUN59260.1"/>
    </source>
</evidence>
<dbReference type="EMBL" id="CYZR01000002">
    <property type="protein sequence ID" value="CUN59260.1"/>
    <property type="molecule type" value="Genomic_DNA"/>
</dbReference>
<name>A0ABP2AQU6_SARVE</name>
<comment type="subcellular location">
    <subcellularLocation>
        <location evidence="1">Cytoplasm</location>
    </subcellularLocation>
</comment>
<dbReference type="Gene3D" id="1.10.150.130">
    <property type="match status" value="1"/>
</dbReference>
<dbReference type="PROSITE" id="PS51900">
    <property type="entry name" value="CB"/>
    <property type="match status" value="1"/>
</dbReference>
<keyword evidence="5" id="KW-0229">DNA integration</keyword>
<dbReference type="PANTHER" id="PTHR30349">
    <property type="entry name" value="PHAGE INTEGRASE-RELATED"/>
    <property type="match status" value="1"/>
</dbReference>
<gene>
    <name evidence="12" type="primary">xerD_2</name>
    <name evidence="12" type="ORF">ERS852473_00571</name>
</gene>
<dbReference type="InterPro" id="IPR050090">
    <property type="entry name" value="Tyrosine_recombinase_XerCD"/>
</dbReference>
<dbReference type="InterPro" id="IPR011010">
    <property type="entry name" value="DNA_brk_join_enz"/>
</dbReference>
<keyword evidence="3" id="KW-0132">Cell division</keyword>
<evidence type="ECO:0000256" key="8">
    <source>
        <dbReference type="ARBA" id="ARBA00023306"/>
    </source>
</evidence>
<keyword evidence="6 9" id="KW-0238">DNA-binding</keyword>
<evidence type="ECO:0000256" key="9">
    <source>
        <dbReference type="PROSITE-ProRule" id="PRU01248"/>
    </source>
</evidence>
<evidence type="ECO:0000259" key="11">
    <source>
        <dbReference type="PROSITE" id="PS51900"/>
    </source>
</evidence>
<evidence type="ECO:0000256" key="3">
    <source>
        <dbReference type="ARBA" id="ARBA00022618"/>
    </source>
</evidence>
<accession>A0ABP2AQU6</accession>
<keyword evidence="2" id="KW-0963">Cytoplasm</keyword>
<keyword evidence="7" id="KW-0233">DNA recombination</keyword>
<dbReference type="SUPFAM" id="SSF56349">
    <property type="entry name" value="DNA breaking-rejoining enzymes"/>
    <property type="match status" value="1"/>
</dbReference>
<dbReference type="InterPro" id="IPR002104">
    <property type="entry name" value="Integrase_catalytic"/>
</dbReference>
<keyword evidence="4" id="KW-0159">Chromosome partition</keyword>
<dbReference type="Gene3D" id="1.10.443.10">
    <property type="entry name" value="Intergrase catalytic core"/>
    <property type="match status" value="1"/>
</dbReference>
<evidence type="ECO:0000259" key="10">
    <source>
        <dbReference type="PROSITE" id="PS51898"/>
    </source>
</evidence>
<dbReference type="Pfam" id="PF00589">
    <property type="entry name" value="Phage_integrase"/>
    <property type="match status" value="1"/>
</dbReference>
<feature type="domain" description="Core-binding (CB)" evidence="11">
    <location>
        <begin position="135"/>
        <end position="241"/>
    </location>
</feature>
<sequence length="455" mass="52844">MTNKYKYRDFKYSAEVLELLNIPLTEMDKKLIHQIEFNILDSKGHRNYSYIIKDIYILIRKHNLTTKQLSSIYGISETMILRWLKELDLNRSIKEGIEAKKTSEKKNLFLGESNINNIITNNQILNKFGINIENSDSPQILNSFLNYLETIKGKSINTIHEYKKDLIIFFRFLAIYKGLVTDSKLEFDEIPINNISDDFIKSITLMDIYAFLTFVEKSRNNQTKTRARKVASLKSFFKFLQTKAKIIKENPTLELEIPKTRKNLPIHLSLDESMQLLNNMNKNSKNYYRDYCIITLFLNTGMRLSELCSVDMTKIKNDTLTIIGKGNKERIVYLNQACLKAINDYLSVRNDSKVSFEEKKFLFISAKNRKINQRTVEMLIKKHVQSSGLTNLKYTPHKLRHTAATLMYKHGGVDIRSIQGILGHENISTTQIYVHVDDDGLRDAVKSNPLANINK</sequence>
<proteinExistence type="predicted"/>
<evidence type="ECO:0000256" key="4">
    <source>
        <dbReference type="ARBA" id="ARBA00022829"/>
    </source>
</evidence>
<keyword evidence="8" id="KW-0131">Cell cycle</keyword>